<dbReference type="EMBL" id="KQ001697">
    <property type="protein sequence ID" value="KJP86290.1"/>
    <property type="molecule type" value="Genomic_DNA"/>
</dbReference>
<feature type="region of interest" description="Disordered" evidence="1">
    <location>
        <begin position="1"/>
        <end position="53"/>
    </location>
</feature>
<dbReference type="RefSeq" id="XP_012337137.1">
    <property type="nucleotide sequence ID" value="XM_012481714.1"/>
</dbReference>
<keyword evidence="4" id="KW-1185">Reference proteome</keyword>
<evidence type="ECO:0000256" key="2">
    <source>
        <dbReference type="SAM" id="Phobius"/>
    </source>
</evidence>
<dbReference type="OrthoDB" id="371622at2759"/>
<protein>
    <submittedName>
        <fullName evidence="3">Uncharacterized protein</fullName>
    </submittedName>
</protein>
<evidence type="ECO:0000313" key="3">
    <source>
        <dbReference type="EMBL" id="KJP86290.1"/>
    </source>
</evidence>
<dbReference type="AlphaFoldDB" id="A0A0D9QGV4"/>
<keyword evidence="2" id="KW-0472">Membrane</keyword>
<keyword evidence="2" id="KW-1133">Transmembrane helix</keyword>
<dbReference type="VEuPathDB" id="PlasmoDB:AK88_04104"/>
<dbReference type="GeneID" id="24269418"/>
<keyword evidence="2" id="KW-0812">Transmembrane</keyword>
<accession>A0A0D9QGV4</accession>
<organism evidence="3 4">
    <name type="scientific">Plasmodium fragile</name>
    <dbReference type="NCBI Taxonomy" id="5857"/>
    <lineage>
        <taxon>Eukaryota</taxon>
        <taxon>Sar</taxon>
        <taxon>Alveolata</taxon>
        <taxon>Apicomplexa</taxon>
        <taxon>Aconoidasida</taxon>
        <taxon>Haemosporida</taxon>
        <taxon>Plasmodiidae</taxon>
        <taxon>Plasmodium</taxon>
        <taxon>Plasmodium (Plasmodium)</taxon>
    </lineage>
</organism>
<proteinExistence type="predicted"/>
<feature type="compositionally biased region" description="Basic and acidic residues" evidence="1">
    <location>
        <begin position="27"/>
        <end position="39"/>
    </location>
</feature>
<feature type="transmembrane region" description="Helical" evidence="2">
    <location>
        <begin position="76"/>
        <end position="98"/>
    </location>
</feature>
<feature type="transmembrane region" description="Helical" evidence="2">
    <location>
        <begin position="110"/>
        <end position="131"/>
    </location>
</feature>
<name>A0A0D9QGV4_PLAFR</name>
<dbReference type="Proteomes" id="UP000054561">
    <property type="component" value="Unassembled WGS sequence"/>
</dbReference>
<evidence type="ECO:0000256" key="1">
    <source>
        <dbReference type="SAM" id="MobiDB-lite"/>
    </source>
</evidence>
<dbReference type="OMA" id="WCFKISK"/>
<evidence type="ECO:0000313" key="4">
    <source>
        <dbReference type="Proteomes" id="UP000054561"/>
    </source>
</evidence>
<reference evidence="3 4" key="1">
    <citation type="submission" date="2014-03" db="EMBL/GenBank/DDBJ databases">
        <title>The Genome Sequence of Plasmodium fragile nilgiri.</title>
        <authorList>
            <consortium name="The Broad Institute Genomics Platform"/>
            <consortium name="The Broad Institute Genome Sequencing Center for Infectious Disease"/>
            <person name="Neafsey D."/>
            <person name="Duraisingh M."/>
            <person name="Young S.K."/>
            <person name="Zeng Q."/>
            <person name="Gargeya S."/>
            <person name="Abouelleil A."/>
            <person name="Alvarado L."/>
            <person name="Chapman S.B."/>
            <person name="Gainer-Dewar J."/>
            <person name="Goldberg J."/>
            <person name="Griggs A."/>
            <person name="Gujja S."/>
            <person name="Hansen M."/>
            <person name="Howarth C."/>
            <person name="Imamovic A."/>
            <person name="Larimer J."/>
            <person name="Pearson M."/>
            <person name="Poon T.W."/>
            <person name="Priest M."/>
            <person name="Roberts A."/>
            <person name="Saif S."/>
            <person name="Shea T."/>
            <person name="Sykes S."/>
            <person name="Wortman J."/>
            <person name="Nusbaum C."/>
            <person name="Birren B."/>
        </authorList>
    </citation>
    <scope>NUCLEOTIDE SEQUENCE [LARGE SCALE GENOMIC DNA]</scope>
    <source>
        <strain evidence="4">nilgiri</strain>
    </source>
</reference>
<sequence length="152" mass="17609">MLRRISKPSSNRFGNGPSGRQDYMNGNDRDAHEEEHSMSDEASDGDSNESRACEGGNFGINDFLSHKENSHVLRKFFIFVLLIILSPVILIVLYKYLFMWCFGISKDTCLLISLFFVVVYIISLTLLYAYLAFNEEEVPTRGVPHRYDRKWR</sequence>
<gene>
    <name evidence="3" type="ORF">AK88_04104</name>
</gene>